<evidence type="ECO:0000256" key="8">
    <source>
        <dbReference type="ARBA" id="ARBA00023125"/>
    </source>
</evidence>
<evidence type="ECO:0000259" key="14">
    <source>
        <dbReference type="Pfam" id="PF00717"/>
    </source>
</evidence>
<comment type="caution">
    <text evidence="16">The sequence shown here is derived from an EMBL/GenBank/DDBJ whole genome shotgun (WGS) entry which is preliminary data.</text>
</comment>
<feature type="domain" description="LexA repressor DNA-binding" evidence="15">
    <location>
        <begin position="6"/>
        <end position="66"/>
    </location>
</feature>
<dbReference type="AlphaFoldDB" id="A0A7C3LV07"/>
<dbReference type="InterPro" id="IPR036390">
    <property type="entry name" value="WH_DNA-bd_sf"/>
</dbReference>
<dbReference type="HAMAP" id="MF_00015">
    <property type="entry name" value="LexA"/>
    <property type="match status" value="1"/>
</dbReference>
<dbReference type="InterPro" id="IPR006199">
    <property type="entry name" value="LexA_DNA-bd_dom"/>
</dbReference>
<feature type="site" description="Cleavage; by autolysis" evidence="12">
    <location>
        <begin position="89"/>
        <end position="90"/>
    </location>
</feature>
<keyword evidence="6 12" id="KW-0068">Autocatalytic cleavage</keyword>
<dbReference type="Pfam" id="PF01726">
    <property type="entry name" value="LexA_DNA_bind"/>
    <property type="match status" value="1"/>
</dbReference>
<evidence type="ECO:0000313" key="16">
    <source>
        <dbReference type="EMBL" id="HFT94327.1"/>
    </source>
</evidence>
<organism evidence="16">
    <name type="scientific">Leptospirillum ferriphilum</name>
    <dbReference type="NCBI Taxonomy" id="178606"/>
    <lineage>
        <taxon>Bacteria</taxon>
        <taxon>Pseudomonadati</taxon>
        <taxon>Nitrospirota</taxon>
        <taxon>Nitrospiria</taxon>
        <taxon>Nitrospirales</taxon>
        <taxon>Nitrospiraceae</taxon>
        <taxon>Leptospirillum</taxon>
    </lineage>
</organism>
<dbReference type="FunFam" id="2.10.109.10:FF:000001">
    <property type="entry name" value="LexA repressor"/>
    <property type="match status" value="1"/>
</dbReference>
<evidence type="ECO:0000256" key="9">
    <source>
        <dbReference type="ARBA" id="ARBA00023163"/>
    </source>
</evidence>
<dbReference type="CDD" id="cd06529">
    <property type="entry name" value="S24_LexA-like"/>
    <property type="match status" value="1"/>
</dbReference>
<keyword evidence="5 12" id="KW-0378">Hydrolase</keyword>
<evidence type="ECO:0000256" key="1">
    <source>
        <dbReference type="ARBA" id="ARBA00007484"/>
    </source>
</evidence>
<evidence type="ECO:0000256" key="11">
    <source>
        <dbReference type="ARBA" id="ARBA00023236"/>
    </source>
</evidence>
<keyword evidence="7 12" id="KW-0805">Transcription regulation</keyword>
<dbReference type="InterPro" id="IPR039418">
    <property type="entry name" value="LexA-like"/>
</dbReference>
<keyword evidence="3 12" id="KW-0235">DNA replication</keyword>
<reference evidence="16" key="1">
    <citation type="journal article" date="2020" name="mSystems">
        <title>Genome- and Community-Level Interaction Insights into Carbon Utilization and Element Cycling Functions of Hydrothermarchaeota in Hydrothermal Sediment.</title>
        <authorList>
            <person name="Zhou Z."/>
            <person name="Liu Y."/>
            <person name="Xu W."/>
            <person name="Pan J."/>
            <person name="Luo Z.H."/>
            <person name="Li M."/>
        </authorList>
    </citation>
    <scope>NUCLEOTIDE SEQUENCE [LARGE SCALE GENOMIC DNA]</scope>
    <source>
        <strain evidence="16">SpSt-902</strain>
    </source>
</reference>
<dbReference type="InterPro" id="IPR015927">
    <property type="entry name" value="Peptidase_S24_S26A/B/C"/>
</dbReference>
<dbReference type="Pfam" id="PF00717">
    <property type="entry name" value="Peptidase_S24"/>
    <property type="match status" value="1"/>
</dbReference>
<comment type="similarity">
    <text evidence="1 12 13">Belongs to the peptidase S24 family.</text>
</comment>
<proteinExistence type="inferred from homology"/>
<evidence type="ECO:0000256" key="5">
    <source>
        <dbReference type="ARBA" id="ARBA00022801"/>
    </source>
</evidence>
<dbReference type="InterPro" id="IPR050077">
    <property type="entry name" value="LexA_repressor"/>
</dbReference>
<dbReference type="Gene3D" id="1.10.10.10">
    <property type="entry name" value="Winged helix-like DNA-binding domain superfamily/Winged helix DNA-binding domain"/>
    <property type="match status" value="1"/>
</dbReference>
<keyword evidence="8 12" id="KW-0238">DNA-binding</keyword>
<dbReference type="InterPro" id="IPR006197">
    <property type="entry name" value="Peptidase_S24_LexA"/>
</dbReference>
<dbReference type="SUPFAM" id="SSF46785">
    <property type="entry name" value="Winged helix' DNA-binding domain"/>
    <property type="match status" value="1"/>
</dbReference>
<evidence type="ECO:0000256" key="13">
    <source>
        <dbReference type="RuleBase" id="RU003991"/>
    </source>
</evidence>
<comment type="subunit">
    <text evidence="12">Homodimer.</text>
</comment>
<feature type="domain" description="Peptidase S24/S26A/S26B/S26C" evidence="14">
    <location>
        <begin position="82"/>
        <end position="197"/>
    </location>
</feature>
<keyword evidence="9 12" id="KW-0804">Transcription</keyword>
<comment type="catalytic activity">
    <reaction evidence="12">
        <text>Hydrolysis of Ala-|-Gly bond in repressor LexA.</text>
        <dbReference type="EC" id="3.4.21.88"/>
    </reaction>
</comment>
<evidence type="ECO:0000256" key="7">
    <source>
        <dbReference type="ARBA" id="ARBA00023015"/>
    </source>
</evidence>
<dbReference type="NCBIfam" id="TIGR00498">
    <property type="entry name" value="lexA"/>
    <property type="match status" value="1"/>
</dbReference>
<gene>
    <name evidence="12 16" type="primary">lexA</name>
    <name evidence="16" type="ORF">ENX03_10485</name>
</gene>
<dbReference type="InterPro" id="IPR036388">
    <property type="entry name" value="WH-like_DNA-bd_sf"/>
</dbReference>
<keyword evidence="10 12" id="KW-0234">DNA repair</keyword>
<keyword evidence="2 12" id="KW-0678">Repressor</keyword>
<dbReference type="GO" id="GO:0045892">
    <property type="term" value="P:negative regulation of DNA-templated transcription"/>
    <property type="evidence" value="ECO:0007669"/>
    <property type="project" value="UniProtKB-UniRule"/>
</dbReference>
<dbReference type="InterPro" id="IPR036286">
    <property type="entry name" value="LexA/Signal_pep-like_sf"/>
</dbReference>
<evidence type="ECO:0000259" key="15">
    <source>
        <dbReference type="Pfam" id="PF01726"/>
    </source>
</evidence>
<name>A0A7C3LV07_9BACT</name>
<comment type="function">
    <text evidence="12">Represses a number of genes involved in the response to DNA damage (SOS response), including recA and lexA. In the presence of single-stranded DNA, RecA interacts with LexA causing an autocatalytic cleavage which disrupts the DNA-binding part of LexA, leading to derepression of the SOS regulon and eventually DNA repair.</text>
</comment>
<protein>
    <recommendedName>
        <fullName evidence="12">LexA repressor</fullName>
        <ecNumber evidence="12">3.4.21.88</ecNumber>
    </recommendedName>
</protein>
<dbReference type="PANTHER" id="PTHR33516">
    <property type="entry name" value="LEXA REPRESSOR"/>
    <property type="match status" value="1"/>
</dbReference>
<dbReference type="SUPFAM" id="SSF51306">
    <property type="entry name" value="LexA/Signal peptidase"/>
    <property type="match status" value="1"/>
</dbReference>
<dbReference type="PANTHER" id="PTHR33516:SF2">
    <property type="entry name" value="LEXA REPRESSOR-RELATED"/>
    <property type="match status" value="1"/>
</dbReference>
<dbReference type="EMBL" id="DTMM01000226">
    <property type="protein sequence ID" value="HFT94327.1"/>
    <property type="molecule type" value="Genomic_DNA"/>
</dbReference>
<feature type="active site" description="For autocatalytic cleavage activity" evidence="12">
    <location>
        <position position="124"/>
    </location>
</feature>
<dbReference type="GO" id="GO:0003677">
    <property type="term" value="F:DNA binding"/>
    <property type="evidence" value="ECO:0007669"/>
    <property type="project" value="UniProtKB-UniRule"/>
</dbReference>
<dbReference type="GO" id="GO:0006508">
    <property type="term" value="P:proteolysis"/>
    <property type="evidence" value="ECO:0007669"/>
    <property type="project" value="InterPro"/>
</dbReference>
<keyword evidence="11 12" id="KW-0742">SOS response</keyword>
<dbReference type="GO" id="GO:0004252">
    <property type="term" value="F:serine-type endopeptidase activity"/>
    <property type="evidence" value="ECO:0007669"/>
    <property type="project" value="UniProtKB-UniRule"/>
</dbReference>
<accession>A0A7C3LV07</accession>
<keyword evidence="4 12" id="KW-0227">DNA damage</keyword>
<evidence type="ECO:0000256" key="2">
    <source>
        <dbReference type="ARBA" id="ARBA00022491"/>
    </source>
</evidence>
<dbReference type="InterPro" id="IPR006200">
    <property type="entry name" value="LexA"/>
</dbReference>
<feature type="active site" description="For autocatalytic cleavage activity" evidence="12">
    <location>
        <position position="161"/>
    </location>
</feature>
<evidence type="ECO:0000256" key="3">
    <source>
        <dbReference type="ARBA" id="ARBA00022705"/>
    </source>
</evidence>
<dbReference type="GO" id="GO:0006281">
    <property type="term" value="P:DNA repair"/>
    <property type="evidence" value="ECO:0007669"/>
    <property type="project" value="UniProtKB-UniRule"/>
</dbReference>
<dbReference type="EC" id="3.4.21.88" evidence="12"/>
<dbReference type="GO" id="GO:0006260">
    <property type="term" value="P:DNA replication"/>
    <property type="evidence" value="ECO:0007669"/>
    <property type="project" value="UniProtKB-UniRule"/>
</dbReference>
<evidence type="ECO:0000256" key="4">
    <source>
        <dbReference type="ARBA" id="ARBA00022763"/>
    </source>
</evidence>
<feature type="DNA-binding region" description="H-T-H motif" evidence="12">
    <location>
        <begin position="32"/>
        <end position="52"/>
    </location>
</feature>
<evidence type="ECO:0000256" key="12">
    <source>
        <dbReference type="HAMAP-Rule" id="MF_00015"/>
    </source>
</evidence>
<dbReference type="GO" id="GO:0009432">
    <property type="term" value="P:SOS response"/>
    <property type="evidence" value="ECO:0007669"/>
    <property type="project" value="UniProtKB-UniRule"/>
</dbReference>
<evidence type="ECO:0000256" key="6">
    <source>
        <dbReference type="ARBA" id="ARBA00022813"/>
    </source>
</evidence>
<dbReference type="PRINTS" id="PR00726">
    <property type="entry name" value="LEXASERPTASE"/>
</dbReference>
<evidence type="ECO:0000256" key="10">
    <source>
        <dbReference type="ARBA" id="ARBA00023204"/>
    </source>
</evidence>
<sequence>MNQLEESLPPRQREALAFIRSYTGRAGYPPTLREIASHMGIRGLHAVKKHLDALSTKGHLTREKGARALSAGRFLPDAVPVPVLGRVAAGGPRESPEDHTRTWFVDPDWLPEGPSFFLRVRGDSMKDAAILDGDYVLVRSRPDARPGEIVVAVIDGESTVKRLRQKGDQFVLSPENPAYEDIPVPPEETFRIEGVVVGVLRLPGR</sequence>
<dbReference type="Gene3D" id="2.10.109.10">
    <property type="entry name" value="Umud Fragment, subunit A"/>
    <property type="match status" value="1"/>
</dbReference>